<evidence type="ECO:0000256" key="2">
    <source>
        <dbReference type="ARBA" id="ARBA00022801"/>
    </source>
</evidence>
<dbReference type="NCBIfam" id="TIGR00369">
    <property type="entry name" value="unchar_dom_1"/>
    <property type="match status" value="1"/>
</dbReference>
<dbReference type="GO" id="GO:0061522">
    <property type="term" value="F:1,4-dihydroxy-2-naphthoyl-CoA thioesterase activity"/>
    <property type="evidence" value="ECO:0007669"/>
    <property type="project" value="TreeGrafter"/>
</dbReference>
<dbReference type="RefSeq" id="WP_094200709.1">
    <property type="nucleotide sequence ID" value="NZ_NBIM01000002.1"/>
</dbReference>
<dbReference type="PANTHER" id="PTHR43240:SF5">
    <property type="entry name" value="1,4-DIHYDROXY-2-NAPHTHOYL-COA THIOESTERASE 1"/>
    <property type="match status" value="1"/>
</dbReference>
<dbReference type="AlphaFoldDB" id="A0A233REJ6"/>
<reference evidence="4 5" key="1">
    <citation type="submission" date="2017-08" db="EMBL/GenBank/DDBJ databases">
        <title>A Genome Sequence of Oceanimonas doudoroffii ATCC 27123T.</title>
        <authorList>
            <person name="Brennan M.A."/>
            <person name="Maclea K.S."/>
            <person name="Mcclelland W.D."/>
            <person name="Trachtenberg A.M."/>
        </authorList>
    </citation>
    <scope>NUCLEOTIDE SEQUENCE [LARGE SCALE GENOMIC DNA]</scope>
    <source>
        <strain evidence="4 5">ATCC 27123</strain>
    </source>
</reference>
<proteinExistence type="inferred from homology"/>
<protein>
    <submittedName>
        <fullName evidence="4">Esterase</fullName>
    </submittedName>
</protein>
<dbReference type="InterPro" id="IPR003736">
    <property type="entry name" value="PAAI_dom"/>
</dbReference>
<evidence type="ECO:0000256" key="1">
    <source>
        <dbReference type="ARBA" id="ARBA00008324"/>
    </source>
</evidence>
<evidence type="ECO:0000313" key="5">
    <source>
        <dbReference type="Proteomes" id="UP000242757"/>
    </source>
</evidence>
<dbReference type="OrthoDB" id="9798208at2"/>
<dbReference type="CDD" id="cd03443">
    <property type="entry name" value="PaaI_thioesterase"/>
    <property type="match status" value="1"/>
</dbReference>
<dbReference type="Gene3D" id="3.10.129.10">
    <property type="entry name" value="Hotdog Thioesterase"/>
    <property type="match status" value="1"/>
</dbReference>
<dbReference type="PANTHER" id="PTHR43240">
    <property type="entry name" value="1,4-DIHYDROXY-2-NAPHTHOYL-COA THIOESTERASE 1"/>
    <property type="match status" value="1"/>
</dbReference>
<accession>A0A233REJ6</accession>
<dbReference type="GO" id="GO:0005829">
    <property type="term" value="C:cytosol"/>
    <property type="evidence" value="ECO:0007669"/>
    <property type="project" value="TreeGrafter"/>
</dbReference>
<dbReference type="Pfam" id="PF03061">
    <property type="entry name" value="4HBT"/>
    <property type="match status" value="1"/>
</dbReference>
<dbReference type="EMBL" id="NBIM01000002">
    <property type="protein sequence ID" value="OXY81821.1"/>
    <property type="molecule type" value="Genomic_DNA"/>
</dbReference>
<evidence type="ECO:0000259" key="3">
    <source>
        <dbReference type="Pfam" id="PF03061"/>
    </source>
</evidence>
<sequence>MWQREFTLDSLNQLSENTLAAQLGMTFCEVGHDYLRGTMPVDHRTHQPLGMLHGGASVAFAETLGSVAANMCVEAGFYCVGQEVNANHVRAKRSGLVTGTARPLHLGATTQVWQIDIHDERDRLVCTSRLTMAVLRQKRPD</sequence>
<feature type="domain" description="Thioesterase" evidence="3">
    <location>
        <begin position="50"/>
        <end position="126"/>
    </location>
</feature>
<dbReference type="InterPro" id="IPR029069">
    <property type="entry name" value="HotDog_dom_sf"/>
</dbReference>
<dbReference type="Proteomes" id="UP000242757">
    <property type="component" value="Unassembled WGS sequence"/>
</dbReference>
<comment type="similarity">
    <text evidence="1">Belongs to the thioesterase PaaI family.</text>
</comment>
<evidence type="ECO:0000313" key="4">
    <source>
        <dbReference type="EMBL" id="OXY81821.1"/>
    </source>
</evidence>
<comment type="caution">
    <text evidence="4">The sequence shown here is derived from an EMBL/GenBank/DDBJ whole genome shotgun (WGS) entry which is preliminary data.</text>
</comment>
<dbReference type="SUPFAM" id="SSF54637">
    <property type="entry name" value="Thioesterase/thiol ester dehydrase-isomerase"/>
    <property type="match status" value="1"/>
</dbReference>
<dbReference type="InterPro" id="IPR006683">
    <property type="entry name" value="Thioestr_dom"/>
</dbReference>
<organism evidence="4 5">
    <name type="scientific">Oceanimonas doudoroffii</name>
    <dbReference type="NCBI Taxonomy" id="84158"/>
    <lineage>
        <taxon>Bacteria</taxon>
        <taxon>Pseudomonadati</taxon>
        <taxon>Pseudomonadota</taxon>
        <taxon>Gammaproteobacteria</taxon>
        <taxon>Aeromonadales</taxon>
        <taxon>Aeromonadaceae</taxon>
        <taxon>Oceanimonas</taxon>
    </lineage>
</organism>
<name>A0A233REJ6_9GAMM</name>
<keyword evidence="2" id="KW-0378">Hydrolase</keyword>
<gene>
    <name evidence="4" type="ORF">B6S08_10215</name>
</gene>
<keyword evidence="5" id="KW-1185">Reference proteome</keyword>